<accession>A0AAV4ALS7</accession>
<dbReference type="EMBL" id="BLXT01004061">
    <property type="protein sequence ID" value="GFO09145.1"/>
    <property type="molecule type" value="Genomic_DNA"/>
</dbReference>
<proteinExistence type="predicted"/>
<comment type="caution">
    <text evidence="2">The sequence shown here is derived from an EMBL/GenBank/DDBJ whole genome shotgun (WGS) entry which is preliminary data.</text>
</comment>
<name>A0AAV4ALS7_9GAST</name>
<dbReference type="AlphaFoldDB" id="A0AAV4ALS7"/>
<evidence type="ECO:0000313" key="3">
    <source>
        <dbReference type="Proteomes" id="UP000735302"/>
    </source>
</evidence>
<sequence>MRSRSMSSLFSGWIKTEGSHLLDLVMPEMTALTSKRRGGGGCCPVVPVRLGEPFAHSHSQSLPDNPIGPPLAPVRLGEPSAHSLSPTPPTPPQRSLQMKLAPKISIRCLLRLGLLSHLVWLPHLCGVGCYTLCTLP</sequence>
<evidence type="ECO:0000313" key="2">
    <source>
        <dbReference type="EMBL" id="GFO09145.1"/>
    </source>
</evidence>
<feature type="region of interest" description="Disordered" evidence="1">
    <location>
        <begin position="56"/>
        <end position="96"/>
    </location>
</feature>
<protein>
    <submittedName>
        <fullName evidence="2">Uncharacterized protein</fullName>
    </submittedName>
</protein>
<evidence type="ECO:0000256" key="1">
    <source>
        <dbReference type="SAM" id="MobiDB-lite"/>
    </source>
</evidence>
<keyword evidence="3" id="KW-1185">Reference proteome</keyword>
<reference evidence="2 3" key="1">
    <citation type="journal article" date="2021" name="Elife">
        <title>Chloroplast acquisition without the gene transfer in kleptoplastic sea slugs, Plakobranchus ocellatus.</title>
        <authorList>
            <person name="Maeda T."/>
            <person name="Takahashi S."/>
            <person name="Yoshida T."/>
            <person name="Shimamura S."/>
            <person name="Takaki Y."/>
            <person name="Nagai Y."/>
            <person name="Toyoda A."/>
            <person name="Suzuki Y."/>
            <person name="Arimoto A."/>
            <person name="Ishii H."/>
            <person name="Satoh N."/>
            <person name="Nishiyama T."/>
            <person name="Hasebe M."/>
            <person name="Maruyama T."/>
            <person name="Minagawa J."/>
            <person name="Obokata J."/>
            <person name="Shigenobu S."/>
        </authorList>
    </citation>
    <scope>NUCLEOTIDE SEQUENCE [LARGE SCALE GENOMIC DNA]</scope>
</reference>
<organism evidence="2 3">
    <name type="scientific">Plakobranchus ocellatus</name>
    <dbReference type="NCBI Taxonomy" id="259542"/>
    <lineage>
        <taxon>Eukaryota</taxon>
        <taxon>Metazoa</taxon>
        <taxon>Spiralia</taxon>
        <taxon>Lophotrochozoa</taxon>
        <taxon>Mollusca</taxon>
        <taxon>Gastropoda</taxon>
        <taxon>Heterobranchia</taxon>
        <taxon>Euthyneura</taxon>
        <taxon>Panpulmonata</taxon>
        <taxon>Sacoglossa</taxon>
        <taxon>Placobranchoidea</taxon>
        <taxon>Plakobranchidae</taxon>
        <taxon>Plakobranchus</taxon>
    </lineage>
</organism>
<gene>
    <name evidence="2" type="ORF">PoB_003565000</name>
</gene>
<dbReference type="Proteomes" id="UP000735302">
    <property type="component" value="Unassembled WGS sequence"/>
</dbReference>